<proteinExistence type="predicted"/>
<feature type="compositionally biased region" description="Low complexity" evidence="1">
    <location>
        <begin position="88"/>
        <end position="108"/>
    </location>
</feature>
<dbReference type="EMBL" id="CP018154">
    <property type="protein sequence ID" value="APG62168.1"/>
    <property type="molecule type" value="Genomic_DNA"/>
</dbReference>
<sequence>MQQKIFIAALMAATTLYPINANAQQRWKNNQGQSQSQERGQERSTERVRENNQERRSTGGFGDRQIRTARQASRQDAREARPQNIRVQQPTEQAAQRPARQAAQPPAQERARQRVPIENRRDARHGQNDQSTATPTRNSNSGYNRWQNRSAPSRDTAQYDNRRDGQNDRRYERNNDNRRDDRYRGNSDRFEYRGRSYSRWQNNWRSDRRYDWRGHRNQNRKIYYRPYHYYAPYRGHYYSRINIGFYLGSGFYASNYWINDYDQYRLPPSYGPYRWVRYYDDVLLVDTRNGYVVDTIYDFFW</sequence>
<feature type="signal peptide" evidence="2">
    <location>
        <begin position="1"/>
        <end position="23"/>
    </location>
</feature>
<dbReference type="AlphaFoldDB" id="A0A1L3JAL9"/>
<keyword evidence="4" id="KW-1185">Reference proteome</keyword>
<dbReference type="STRING" id="1913578.LPB140_04375"/>
<accession>A0A1L3JAL9</accession>
<reference evidence="3 4" key="1">
    <citation type="submission" date="2016-11" db="EMBL/GenBank/DDBJ databases">
        <title>Sphingorhabdus sp. LPB0140, isolated from marine environment.</title>
        <authorList>
            <person name="Kim E."/>
            <person name="Yi H."/>
        </authorList>
    </citation>
    <scope>NUCLEOTIDE SEQUENCE [LARGE SCALE GENOMIC DNA]</scope>
    <source>
        <strain evidence="3 4">LPB0140</strain>
    </source>
</reference>
<dbReference type="Pfam" id="PF11776">
    <property type="entry name" value="RcnB"/>
    <property type="match status" value="1"/>
</dbReference>
<protein>
    <recommendedName>
        <fullName evidence="5">RcnB family protein</fullName>
    </recommendedName>
</protein>
<organism evidence="3 4">
    <name type="scientific">Sphingorhabdus lutea</name>
    <dbReference type="NCBI Taxonomy" id="1913578"/>
    <lineage>
        <taxon>Bacteria</taxon>
        <taxon>Pseudomonadati</taxon>
        <taxon>Pseudomonadota</taxon>
        <taxon>Alphaproteobacteria</taxon>
        <taxon>Sphingomonadales</taxon>
        <taxon>Sphingomonadaceae</taxon>
        <taxon>Sphingorhabdus</taxon>
    </lineage>
</organism>
<name>A0A1L3JAL9_9SPHN</name>
<dbReference type="RefSeq" id="WP_072558819.1">
    <property type="nucleotide sequence ID" value="NZ_CP018154.1"/>
</dbReference>
<dbReference type="OrthoDB" id="7205329at2"/>
<gene>
    <name evidence="3" type="ORF">LPB140_04375</name>
</gene>
<dbReference type="InterPro" id="IPR024572">
    <property type="entry name" value="RcnB"/>
</dbReference>
<feature type="compositionally biased region" description="Basic and acidic residues" evidence="1">
    <location>
        <begin position="109"/>
        <end position="127"/>
    </location>
</feature>
<feature type="compositionally biased region" description="Basic and acidic residues" evidence="1">
    <location>
        <begin position="160"/>
        <end position="188"/>
    </location>
</feature>
<dbReference type="KEGG" id="sphl:LPB140_04375"/>
<feature type="compositionally biased region" description="Low complexity" evidence="1">
    <location>
        <begin position="29"/>
        <end position="38"/>
    </location>
</feature>
<feature type="compositionally biased region" description="Polar residues" evidence="1">
    <location>
        <begin position="128"/>
        <end position="159"/>
    </location>
</feature>
<evidence type="ECO:0000313" key="4">
    <source>
        <dbReference type="Proteomes" id="UP000242561"/>
    </source>
</evidence>
<feature type="chain" id="PRO_5012273026" description="RcnB family protein" evidence="2">
    <location>
        <begin position="24"/>
        <end position="301"/>
    </location>
</feature>
<evidence type="ECO:0008006" key="5">
    <source>
        <dbReference type="Google" id="ProtNLM"/>
    </source>
</evidence>
<feature type="compositionally biased region" description="Basic and acidic residues" evidence="1">
    <location>
        <begin position="39"/>
        <end position="57"/>
    </location>
</feature>
<keyword evidence="2" id="KW-0732">Signal</keyword>
<evidence type="ECO:0000313" key="3">
    <source>
        <dbReference type="EMBL" id="APG62168.1"/>
    </source>
</evidence>
<dbReference type="Gene3D" id="3.10.450.160">
    <property type="entry name" value="inner membrane protein cigr"/>
    <property type="match status" value="1"/>
</dbReference>
<evidence type="ECO:0000256" key="2">
    <source>
        <dbReference type="SAM" id="SignalP"/>
    </source>
</evidence>
<feature type="region of interest" description="Disordered" evidence="1">
    <location>
        <begin position="27"/>
        <end position="188"/>
    </location>
</feature>
<evidence type="ECO:0000256" key="1">
    <source>
        <dbReference type="SAM" id="MobiDB-lite"/>
    </source>
</evidence>
<dbReference type="Proteomes" id="UP000242561">
    <property type="component" value="Chromosome"/>
</dbReference>